<dbReference type="Gene3D" id="1.20.120.350">
    <property type="entry name" value="Voltage-gated potassium channels. Chain C"/>
    <property type="match status" value="1"/>
</dbReference>
<comment type="subcellular location">
    <subcellularLocation>
        <location evidence="1">Membrane</location>
        <topology evidence="1">Multi-pass membrane protein</topology>
    </subcellularLocation>
</comment>
<evidence type="ECO:0000256" key="5">
    <source>
        <dbReference type="ARBA" id="ARBA00022826"/>
    </source>
</evidence>
<reference evidence="14 15" key="1">
    <citation type="submission" date="2015-10" db="EMBL/GenBank/DDBJ databases">
        <title>Genome sequencing and analysis of members of genus Stenotrophomonas.</title>
        <authorList>
            <person name="Patil P.P."/>
            <person name="Midha S."/>
            <person name="Patil P.B."/>
        </authorList>
    </citation>
    <scope>NUCLEOTIDE SEQUENCE [LARGE SCALE GENOMIC DNA]</scope>
    <source>
        <strain evidence="14 15">JCM 16536</strain>
    </source>
</reference>
<keyword evidence="6" id="KW-0851">Voltage-gated channel</keyword>
<keyword evidence="8 12" id="KW-1133">Transmembrane helix</keyword>
<evidence type="ECO:0000256" key="3">
    <source>
        <dbReference type="ARBA" id="ARBA00022538"/>
    </source>
</evidence>
<evidence type="ECO:0000256" key="1">
    <source>
        <dbReference type="ARBA" id="ARBA00004141"/>
    </source>
</evidence>
<feature type="transmembrane region" description="Helical" evidence="12">
    <location>
        <begin position="161"/>
        <end position="182"/>
    </location>
</feature>
<keyword evidence="15" id="KW-1185">Reference proteome</keyword>
<dbReference type="AlphaFoldDB" id="A0A0R0ABM3"/>
<feature type="transmembrane region" description="Helical" evidence="12">
    <location>
        <begin position="194"/>
        <end position="213"/>
    </location>
</feature>
<dbReference type="InterPro" id="IPR005821">
    <property type="entry name" value="Ion_trans_dom"/>
</dbReference>
<dbReference type="Gene3D" id="1.10.287.70">
    <property type="match status" value="1"/>
</dbReference>
<keyword evidence="7" id="KW-0630">Potassium</keyword>
<keyword evidence="3" id="KW-0633">Potassium transport</keyword>
<keyword evidence="9" id="KW-0406">Ion transport</keyword>
<comment type="caution">
    <text evidence="14">The sequence shown here is derived from an EMBL/GenBank/DDBJ whole genome shotgun (WGS) entry which is preliminary data.</text>
</comment>
<evidence type="ECO:0000259" key="13">
    <source>
        <dbReference type="Pfam" id="PF00520"/>
    </source>
</evidence>
<evidence type="ECO:0000256" key="7">
    <source>
        <dbReference type="ARBA" id="ARBA00022958"/>
    </source>
</evidence>
<evidence type="ECO:0000256" key="12">
    <source>
        <dbReference type="SAM" id="Phobius"/>
    </source>
</evidence>
<protein>
    <submittedName>
        <fullName evidence="14">Ion transporter</fullName>
    </submittedName>
</protein>
<evidence type="ECO:0000313" key="14">
    <source>
        <dbReference type="EMBL" id="KRG38801.1"/>
    </source>
</evidence>
<dbReference type="PANTHER" id="PTHR11537:SF254">
    <property type="entry name" value="POTASSIUM VOLTAGE-GATED CHANNEL PROTEIN SHAB"/>
    <property type="match status" value="1"/>
</dbReference>
<feature type="transmembrane region" description="Helical" evidence="12">
    <location>
        <begin position="220"/>
        <end position="240"/>
    </location>
</feature>
<evidence type="ECO:0000256" key="4">
    <source>
        <dbReference type="ARBA" id="ARBA00022692"/>
    </source>
</evidence>
<sequence>MRPFSDPQLNPATEDGWRRRWFDIIYRHDSGPERNFDLLLIYAILASILVVMIDSVQWIHNRWATWFYVVEWIFTIAFTAEYALRLAVVKRPLRYAVSIWGVIDLASILPTYLSFFIPGAQSLLVVRVLRILRLFRILKLTRYVEESGVLMQSLWRSRRKVLVFLFTVLTITVIAGALMYLIEGPQNGFTSIPTSMYWAIVTMATVGFGDVVPQTTLGRFVTSALILIGYSIIAVPTGIYTAELASTMREAEEAHRHDNRGCPECGLEGHDRDALFCRRCGTRLPAPLNPLPPVG</sequence>
<dbReference type="FunFam" id="1.10.287.70:FF:000164">
    <property type="entry name" value="Voltage-sensitive potassium channel"/>
    <property type="match status" value="1"/>
</dbReference>
<keyword evidence="2" id="KW-0813">Transport</keyword>
<feature type="transmembrane region" description="Helical" evidence="12">
    <location>
        <begin position="36"/>
        <end position="59"/>
    </location>
</feature>
<keyword evidence="10 12" id="KW-0472">Membrane</keyword>
<dbReference type="SUPFAM" id="SSF81324">
    <property type="entry name" value="Voltage-gated potassium channels"/>
    <property type="match status" value="1"/>
</dbReference>
<dbReference type="PRINTS" id="PR00169">
    <property type="entry name" value="KCHANNEL"/>
</dbReference>
<dbReference type="InterPro" id="IPR027359">
    <property type="entry name" value="Volt_channel_dom_sf"/>
</dbReference>
<keyword evidence="4 12" id="KW-0812">Transmembrane</keyword>
<evidence type="ECO:0000256" key="11">
    <source>
        <dbReference type="ARBA" id="ARBA00023303"/>
    </source>
</evidence>
<organism evidence="14 15">
    <name type="scientific">Stenotrophomonas panacihumi</name>
    <dbReference type="NCBI Taxonomy" id="676599"/>
    <lineage>
        <taxon>Bacteria</taxon>
        <taxon>Pseudomonadati</taxon>
        <taxon>Pseudomonadota</taxon>
        <taxon>Gammaproteobacteria</taxon>
        <taxon>Lysobacterales</taxon>
        <taxon>Lysobacteraceae</taxon>
        <taxon>Stenotrophomonas</taxon>
    </lineage>
</organism>
<keyword evidence="5" id="KW-0631">Potassium channel</keyword>
<feature type="domain" description="Ion transport" evidence="13">
    <location>
        <begin position="34"/>
        <end position="247"/>
    </location>
</feature>
<evidence type="ECO:0000256" key="6">
    <source>
        <dbReference type="ARBA" id="ARBA00022882"/>
    </source>
</evidence>
<name>A0A0R0ABM3_9GAMM</name>
<dbReference type="GO" id="GO:0008076">
    <property type="term" value="C:voltage-gated potassium channel complex"/>
    <property type="evidence" value="ECO:0007669"/>
    <property type="project" value="InterPro"/>
</dbReference>
<dbReference type="RefSeq" id="WP_057648391.1">
    <property type="nucleotide sequence ID" value="NZ_LLXU01000113.1"/>
</dbReference>
<dbReference type="InterPro" id="IPR028325">
    <property type="entry name" value="VG_K_chnl"/>
</dbReference>
<dbReference type="OrthoDB" id="9799090at2"/>
<evidence type="ECO:0000256" key="10">
    <source>
        <dbReference type="ARBA" id="ARBA00023136"/>
    </source>
</evidence>
<dbReference type="Pfam" id="PF00520">
    <property type="entry name" value="Ion_trans"/>
    <property type="match status" value="1"/>
</dbReference>
<accession>A0A0R0ABM3</accession>
<keyword evidence="11" id="KW-0407">Ion channel</keyword>
<dbReference type="GO" id="GO:0001508">
    <property type="term" value="P:action potential"/>
    <property type="evidence" value="ECO:0007669"/>
    <property type="project" value="TreeGrafter"/>
</dbReference>
<gene>
    <name evidence="14" type="ORF">ARC20_14415</name>
</gene>
<evidence type="ECO:0000256" key="2">
    <source>
        <dbReference type="ARBA" id="ARBA00022448"/>
    </source>
</evidence>
<evidence type="ECO:0000313" key="15">
    <source>
        <dbReference type="Proteomes" id="UP000051802"/>
    </source>
</evidence>
<evidence type="ECO:0000256" key="9">
    <source>
        <dbReference type="ARBA" id="ARBA00023065"/>
    </source>
</evidence>
<dbReference type="Proteomes" id="UP000051802">
    <property type="component" value="Unassembled WGS sequence"/>
</dbReference>
<feature type="transmembrane region" description="Helical" evidence="12">
    <location>
        <begin position="115"/>
        <end position="132"/>
    </location>
</feature>
<dbReference type="GO" id="GO:0005249">
    <property type="term" value="F:voltage-gated potassium channel activity"/>
    <property type="evidence" value="ECO:0007669"/>
    <property type="project" value="InterPro"/>
</dbReference>
<proteinExistence type="predicted"/>
<feature type="transmembrane region" description="Helical" evidence="12">
    <location>
        <begin position="65"/>
        <end position="84"/>
    </location>
</feature>
<dbReference type="EMBL" id="LLXU01000113">
    <property type="protein sequence ID" value="KRG38801.1"/>
    <property type="molecule type" value="Genomic_DNA"/>
</dbReference>
<evidence type="ECO:0000256" key="8">
    <source>
        <dbReference type="ARBA" id="ARBA00022989"/>
    </source>
</evidence>
<dbReference type="PANTHER" id="PTHR11537">
    <property type="entry name" value="VOLTAGE-GATED POTASSIUM CHANNEL"/>
    <property type="match status" value="1"/>
</dbReference>